<comment type="caution">
    <text evidence="1">The sequence shown here is derived from an EMBL/GenBank/DDBJ whole genome shotgun (WGS) entry which is preliminary data.</text>
</comment>
<dbReference type="EMBL" id="QXFL01000003">
    <property type="protein sequence ID" value="RIV86679.1"/>
    <property type="molecule type" value="Genomic_DNA"/>
</dbReference>
<proteinExistence type="predicted"/>
<dbReference type="AlphaFoldDB" id="A0A418NSX1"/>
<dbReference type="Gene3D" id="1.10.3230.30">
    <property type="entry name" value="Phage gp6-like head-tail connector protein"/>
    <property type="match status" value="1"/>
</dbReference>
<protein>
    <recommendedName>
        <fullName evidence="3">Phage gp6-like head-tail connector protein</fullName>
    </recommendedName>
</protein>
<gene>
    <name evidence="1" type="ORF">D2V07_08230</name>
</gene>
<evidence type="ECO:0008006" key="3">
    <source>
        <dbReference type="Google" id="ProtNLM"/>
    </source>
</evidence>
<dbReference type="NCBIfam" id="TIGR02215">
    <property type="entry name" value="phage_chp_gp8"/>
    <property type="match status" value="1"/>
</dbReference>
<dbReference type="CDD" id="cd08054">
    <property type="entry name" value="gp6"/>
    <property type="match status" value="1"/>
</dbReference>
<dbReference type="InterPro" id="IPR011738">
    <property type="entry name" value="Phage_CHP"/>
</dbReference>
<dbReference type="OrthoDB" id="8478788at2"/>
<sequence>MKRAMIVPPVLADAALAELKDWLAITTNRDDASLTALLRAALDTCEAFTGLMPLEAGCEEVLRATHDWQGIAASPVIAITGVERLTANGTLSALPVDGCLIDITAEGCGRVRLTRTIAESRIIVRFDAGLSPDWASLPEGLRHGIIRLAAHQYRDRDSGEANHAPPRAVAALWQPWRRMRLA</sequence>
<evidence type="ECO:0000313" key="2">
    <source>
        <dbReference type="Proteomes" id="UP000286576"/>
    </source>
</evidence>
<dbReference type="RefSeq" id="WP_119586495.1">
    <property type="nucleotide sequence ID" value="NZ_CAWODQ010000022.1"/>
</dbReference>
<organism evidence="1 2">
    <name type="scientific">Aurantiacibacter zhengii</name>
    <dbReference type="NCBI Taxonomy" id="2307003"/>
    <lineage>
        <taxon>Bacteria</taxon>
        <taxon>Pseudomonadati</taxon>
        <taxon>Pseudomonadota</taxon>
        <taxon>Alphaproteobacteria</taxon>
        <taxon>Sphingomonadales</taxon>
        <taxon>Erythrobacteraceae</taxon>
        <taxon>Aurantiacibacter</taxon>
    </lineage>
</organism>
<evidence type="ECO:0000313" key="1">
    <source>
        <dbReference type="EMBL" id="RIV86679.1"/>
    </source>
</evidence>
<keyword evidence="2" id="KW-1185">Reference proteome</keyword>
<accession>A0A418NSX1</accession>
<dbReference type="Proteomes" id="UP000286576">
    <property type="component" value="Unassembled WGS sequence"/>
</dbReference>
<name>A0A418NSX1_9SPHN</name>
<reference evidence="1 2" key="1">
    <citation type="submission" date="2018-08" db="EMBL/GenBank/DDBJ databases">
        <title>Erythrobacter zhengii sp.nov., a bacterium isolated from deep-sea sediment.</title>
        <authorList>
            <person name="Fang C."/>
            <person name="Wu Y.-H."/>
            <person name="Sun C."/>
            <person name="Wang H."/>
            <person name="Cheng H."/>
            <person name="Meng F.-X."/>
            <person name="Wang C.-S."/>
            <person name="Xu X.-W."/>
        </authorList>
    </citation>
    <scope>NUCLEOTIDE SEQUENCE [LARGE SCALE GENOMIC DNA]</scope>
    <source>
        <strain evidence="1 2">V18</strain>
    </source>
</reference>